<protein>
    <submittedName>
        <fullName evidence="2">Uncharacterized protein</fullName>
    </submittedName>
</protein>
<organism evidence="2 3">
    <name type="scientific">Chiloscyllium punctatum</name>
    <name type="common">Brownbanded bambooshark</name>
    <name type="synonym">Hemiscyllium punctatum</name>
    <dbReference type="NCBI Taxonomy" id="137246"/>
    <lineage>
        <taxon>Eukaryota</taxon>
        <taxon>Metazoa</taxon>
        <taxon>Chordata</taxon>
        <taxon>Craniata</taxon>
        <taxon>Vertebrata</taxon>
        <taxon>Chondrichthyes</taxon>
        <taxon>Elasmobranchii</taxon>
        <taxon>Galeomorphii</taxon>
        <taxon>Galeoidea</taxon>
        <taxon>Orectolobiformes</taxon>
        <taxon>Hemiscylliidae</taxon>
        <taxon>Chiloscyllium</taxon>
    </lineage>
</organism>
<sequence length="148" mass="15891">MDSSEGASPPQKGLRMRIGRVFQRSKSAGDQEGDQDTPGAGGSGCSQEPGCPPVSQVGGGRRRRRSWGSWRRKKKSNEPSVLSTPLLAPPRSDISLKTNDWMLAEGVKQNSEVVNNYAHVTDIVQNTKLESQSPTSLKSPTGKSAKVS</sequence>
<accession>A0A401SJG7</accession>
<proteinExistence type="predicted"/>
<feature type="compositionally biased region" description="Basic residues" evidence="1">
    <location>
        <begin position="60"/>
        <end position="75"/>
    </location>
</feature>
<comment type="caution">
    <text evidence="2">The sequence shown here is derived from an EMBL/GenBank/DDBJ whole genome shotgun (WGS) entry which is preliminary data.</text>
</comment>
<feature type="region of interest" description="Disordered" evidence="1">
    <location>
        <begin position="125"/>
        <end position="148"/>
    </location>
</feature>
<evidence type="ECO:0000256" key="1">
    <source>
        <dbReference type="SAM" id="MobiDB-lite"/>
    </source>
</evidence>
<feature type="region of interest" description="Disordered" evidence="1">
    <location>
        <begin position="1"/>
        <end position="94"/>
    </location>
</feature>
<dbReference type="AlphaFoldDB" id="A0A401SJG7"/>
<dbReference type="EMBL" id="BEZZ01000305">
    <property type="protein sequence ID" value="GCC30485.1"/>
    <property type="molecule type" value="Genomic_DNA"/>
</dbReference>
<reference evidence="2 3" key="1">
    <citation type="journal article" date="2018" name="Nat. Ecol. Evol.">
        <title>Shark genomes provide insights into elasmobranch evolution and the origin of vertebrates.</title>
        <authorList>
            <person name="Hara Y"/>
            <person name="Yamaguchi K"/>
            <person name="Onimaru K"/>
            <person name="Kadota M"/>
            <person name="Koyanagi M"/>
            <person name="Keeley SD"/>
            <person name="Tatsumi K"/>
            <person name="Tanaka K"/>
            <person name="Motone F"/>
            <person name="Kageyama Y"/>
            <person name="Nozu R"/>
            <person name="Adachi N"/>
            <person name="Nishimura O"/>
            <person name="Nakagawa R"/>
            <person name="Tanegashima C"/>
            <person name="Kiyatake I"/>
            <person name="Matsumoto R"/>
            <person name="Murakumo K"/>
            <person name="Nishida K"/>
            <person name="Terakita A"/>
            <person name="Kuratani S"/>
            <person name="Sato K"/>
            <person name="Hyodo S Kuraku.S."/>
        </authorList>
    </citation>
    <scope>NUCLEOTIDE SEQUENCE [LARGE SCALE GENOMIC DNA]</scope>
</reference>
<dbReference type="Proteomes" id="UP000287033">
    <property type="component" value="Unassembled WGS sequence"/>
</dbReference>
<evidence type="ECO:0000313" key="3">
    <source>
        <dbReference type="Proteomes" id="UP000287033"/>
    </source>
</evidence>
<evidence type="ECO:0000313" key="2">
    <source>
        <dbReference type="EMBL" id="GCC30485.1"/>
    </source>
</evidence>
<gene>
    <name evidence="2" type="ORF">chiPu_0008936</name>
</gene>
<name>A0A401SJG7_CHIPU</name>
<keyword evidence="3" id="KW-1185">Reference proteome</keyword>